<dbReference type="Proteomes" id="UP001159363">
    <property type="component" value="Chromosome 7"/>
</dbReference>
<protein>
    <submittedName>
        <fullName evidence="1">Uncharacterized protein</fullName>
    </submittedName>
</protein>
<gene>
    <name evidence="1" type="ORF">PR048_022475</name>
</gene>
<name>A0ABQ9H153_9NEOP</name>
<reference evidence="1 2" key="1">
    <citation type="submission" date="2023-02" db="EMBL/GenBank/DDBJ databases">
        <title>LHISI_Scaffold_Assembly.</title>
        <authorList>
            <person name="Stuart O.P."/>
            <person name="Cleave R."/>
            <person name="Magrath M.J.L."/>
            <person name="Mikheyev A.S."/>
        </authorList>
    </citation>
    <scope>NUCLEOTIDE SEQUENCE [LARGE SCALE GENOMIC DNA]</scope>
    <source>
        <strain evidence="1">Daus_M_001</strain>
        <tissue evidence="1">Leg muscle</tissue>
    </source>
</reference>
<evidence type="ECO:0000313" key="2">
    <source>
        <dbReference type="Proteomes" id="UP001159363"/>
    </source>
</evidence>
<comment type="caution">
    <text evidence="1">The sequence shown here is derived from an EMBL/GenBank/DDBJ whole genome shotgun (WGS) entry which is preliminary data.</text>
</comment>
<dbReference type="EMBL" id="JARBHB010000008">
    <property type="protein sequence ID" value="KAJ8878012.1"/>
    <property type="molecule type" value="Genomic_DNA"/>
</dbReference>
<organism evidence="1 2">
    <name type="scientific">Dryococelus australis</name>
    <dbReference type="NCBI Taxonomy" id="614101"/>
    <lineage>
        <taxon>Eukaryota</taxon>
        <taxon>Metazoa</taxon>
        <taxon>Ecdysozoa</taxon>
        <taxon>Arthropoda</taxon>
        <taxon>Hexapoda</taxon>
        <taxon>Insecta</taxon>
        <taxon>Pterygota</taxon>
        <taxon>Neoptera</taxon>
        <taxon>Polyneoptera</taxon>
        <taxon>Phasmatodea</taxon>
        <taxon>Verophasmatodea</taxon>
        <taxon>Anareolatae</taxon>
        <taxon>Phasmatidae</taxon>
        <taxon>Eurycanthinae</taxon>
        <taxon>Dryococelus</taxon>
    </lineage>
</organism>
<sequence length="207" mass="23354">MTYRFSGIGIRTANILELEFASLLFRILQLEHPTKWEQSHELATLLDNCIRAVTSHCRCVNSRRIKLFQASGWFVITRGVEEGRRELNMMVRSSYWEGTDVAYLHQKNCEVELDARQQGKSAVHLDGEPGSIPGGFAPAFSHVGIVPDDAIGRLVFLKDLPFPPPLRCNPAPYPHLFTLIASQDLDVKSRRNPSLTRRSNTVINGVR</sequence>
<keyword evidence="2" id="KW-1185">Reference proteome</keyword>
<proteinExistence type="predicted"/>
<evidence type="ECO:0000313" key="1">
    <source>
        <dbReference type="EMBL" id="KAJ8878012.1"/>
    </source>
</evidence>
<accession>A0ABQ9H153</accession>